<organism evidence="2 3">
    <name type="scientific">candidate division WOR-1 bacterium RIFOXYC2_FULL_41_25</name>
    <dbReference type="NCBI Taxonomy" id="1802586"/>
    <lineage>
        <taxon>Bacteria</taxon>
        <taxon>Bacillati</taxon>
        <taxon>Saganbacteria</taxon>
    </lineage>
</organism>
<protein>
    <submittedName>
        <fullName evidence="2">Uncharacterized protein</fullName>
    </submittedName>
</protein>
<gene>
    <name evidence="2" type="ORF">A2462_03730</name>
</gene>
<evidence type="ECO:0000256" key="1">
    <source>
        <dbReference type="SAM" id="MobiDB-lite"/>
    </source>
</evidence>
<evidence type="ECO:0000313" key="3">
    <source>
        <dbReference type="Proteomes" id="UP000177309"/>
    </source>
</evidence>
<proteinExistence type="predicted"/>
<dbReference type="Proteomes" id="UP000177309">
    <property type="component" value="Unassembled WGS sequence"/>
</dbReference>
<dbReference type="AlphaFoldDB" id="A0A1F4TLX5"/>
<evidence type="ECO:0000313" key="2">
    <source>
        <dbReference type="EMBL" id="OGC33696.1"/>
    </source>
</evidence>
<feature type="region of interest" description="Disordered" evidence="1">
    <location>
        <begin position="96"/>
        <end position="129"/>
    </location>
</feature>
<comment type="caution">
    <text evidence="2">The sequence shown here is derived from an EMBL/GenBank/DDBJ whole genome shotgun (WGS) entry which is preliminary data.</text>
</comment>
<accession>A0A1F4TLX5</accession>
<dbReference type="EMBL" id="MEUI01000029">
    <property type="protein sequence ID" value="OGC33696.1"/>
    <property type="molecule type" value="Genomic_DNA"/>
</dbReference>
<sequence>MNVNPAAGTPCFVAYPKSGNAKGSGNIKDDGDGRVVCEPAEENLGFENLFDSERKPVPSKKPAAGDVCTISYKAGVDVVEREGVAGDKGTCYALKDKARAEKKQKPHPKPKESRREQNNSKPWSNGAPSGGNVYVGTGFRLGSPINSEQALVGVDLLWGNYGFQIGGTFTTGWLGGGKKNPYGLNRGGGQSYQFGLAGKYNFSGINNSWFHANAYVEAKLGVDIVDGHNMSYVPRRPEIVSDGAFYFAGQGGVNATARAKGVGDFSLTFAVQLGGSVSGERQNFIPQFLAGLSYGLAEVR</sequence>
<name>A0A1F4TLX5_UNCSA</name>
<feature type="compositionally biased region" description="Basic and acidic residues" evidence="1">
    <location>
        <begin position="96"/>
        <end position="118"/>
    </location>
</feature>
<reference evidence="2 3" key="1">
    <citation type="journal article" date="2016" name="Nat. Commun.">
        <title>Thousands of microbial genomes shed light on interconnected biogeochemical processes in an aquifer system.</title>
        <authorList>
            <person name="Anantharaman K."/>
            <person name="Brown C.T."/>
            <person name="Hug L.A."/>
            <person name="Sharon I."/>
            <person name="Castelle C.J."/>
            <person name="Probst A.J."/>
            <person name="Thomas B.C."/>
            <person name="Singh A."/>
            <person name="Wilkins M.J."/>
            <person name="Karaoz U."/>
            <person name="Brodie E.L."/>
            <person name="Williams K.H."/>
            <person name="Hubbard S.S."/>
            <person name="Banfield J.F."/>
        </authorList>
    </citation>
    <scope>NUCLEOTIDE SEQUENCE [LARGE SCALE GENOMIC DNA]</scope>
</reference>